<accession>A0ABQ9FAR3</accession>
<dbReference type="EMBL" id="JARBDR010000337">
    <property type="protein sequence ID" value="KAJ8314434.1"/>
    <property type="molecule type" value="Genomic_DNA"/>
</dbReference>
<sequence>MVECSKVNRCNFTYVIGNAIIIPAYDEQHIPKEDMSDYNEGQLIKYLISAPTMRVPLDVSTTVNAYLAFRAIILAVHNHNKKAAGTDKIRSVLCPGLGTAVGLMPKVRCANQMLQAFETYELGQHNKRICPEHLIIVSDDHEDMSLFGQTRDYNKKELERIESLPDPPRD</sequence>
<dbReference type="InterPro" id="IPR043472">
    <property type="entry name" value="Macro_dom-like"/>
</dbReference>
<gene>
    <name evidence="1" type="ORF">KUTeg_006584</name>
</gene>
<evidence type="ECO:0000313" key="1">
    <source>
        <dbReference type="EMBL" id="KAJ8314434.1"/>
    </source>
</evidence>
<evidence type="ECO:0008006" key="3">
    <source>
        <dbReference type="Google" id="ProtNLM"/>
    </source>
</evidence>
<dbReference type="Proteomes" id="UP001217089">
    <property type="component" value="Unassembled WGS sequence"/>
</dbReference>
<comment type="caution">
    <text evidence="1">The sequence shown here is derived from an EMBL/GenBank/DDBJ whole genome shotgun (WGS) entry which is preliminary data.</text>
</comment>
<reference evidence="1 2" key="1">
    <citation type="submission" date="2022-12" db="EMBL/GenBank/DDBJ databases">
        <title>Chromosome-level genome of Tegillarca granosa.</title>
        <authorList>
            <person name="Kim J."/>
        </authorList>
    </citation>
    <scope>NUCLEOTIDE SEQUENCE [LARGE SCALE GENOMIC DNA]</scope>
    <source>
        <strain evidence="1">Teg-2019</strain>
        <tissue evidence="1">Adductor muscle</tissue>
    </source>
</reference>
<name>A0ABQ9FAR3_TEGGR</name>
<dbReference type="SUPFAM" id="SSF52949">
    <property type="entry name" value="Macro domain-like"/>
    <property type="match status" value="1"/>
</dbReference>
<keyword evidence="2" id="KW-1185">Reference proteome</keyword>
<protein>
    <recommendedName>
        <fullName evidence="3">Macro domain-containing protein</fullName>
    </recommendedName>
</protein>
<proteinExistence type="predicted"/>
<organism evidence="1 2">
    <name type="scientific">Tegillarca granosa</name>
    <name type="common">Malaysian cockle</name>
    <name type="synonym">Anadara granosa</name>
    <dbReference type="NCBI Taxonomy" id="220873"/>
    <lineage>
        <taxon>Eukaryota</taxon>
        <taxon>Metazoa</taxon>
        <taxon>Spiralia</taxon>
        <taxon>Lophotrochozoa</taxon>
        <taxon>Mollusca</taxon>
        <taxon>Bivalvia</taxon>
        <taxon>Autobranchia</taxon>
        <taxon>Pteriomorphia</taxon>
        <taxon>Arcoida</taxon>
        <taxon>Arcoidea</taxon>
        <taxon>Arcidae</taxon>
        <taxon>Tegillarca</taxon>
    </lineage>
</organism>
<evidence type="ECO:0000313" key="2">
    <source>
        <dbReference type="Proteomes" id="UP001217089"/>
    </source>
</evidence>
<dbReference type="Gene3D" id="3.40.220.10">
    <property type="entry name" value="Leucine Aminopeptidase, subunit E, domain 1"/>
    <property type="match status" value="1"/>
</dbReference>